<dbReference type="Pfam" id="PF14335">
    <property type="entry name" value="DUF4391"/>
    <property type="match status" value="1"/>
</dbReference>
<sequence length="250" mass="27161">MNADRIVDALALPPQARVDQRVAKKHLLENGAPTATDKRLITDGIDELVWVAALKPSSVGVPAFRDASREYLEIAVLTLALRPAAKAARLRELVHRAIPYPQVLITTDGGAVTFSLAHLRHAENEAGKTVLDGGVVCVDVAEDASDTAFLNSLPLAALPKDDLFVVYQGWLDRMTALDAALLTGRFTLAPTCEAADARRHAVREIARLDAEIGTLRTQATKEPQLSRRVDLNLEVKRLTDERNRLAALLG</sequence>
<gene>
    <name evidence="1" type="ORF">J8F10_07095</name>
</gene>
<organism evidence="1 2">
    <name type="scientific">Gemmata palustris</name>
    <dbReference type="NCBI Taxonomy" id="2822762"/>
    <lineage>
        <taxon>Bacteria</taxon>
        <taxon>Pseudomonadati</taxon>
        <taxon>Planctomycetota</taxon>
        <taxon>Planctomycetia</taxon>
        <taxon>Gemmatales</taxon>
        <taxon>Gemmataceae</taxon>
        <taxon>Gemmata</taxon>
    </lineage>
</organism>
<proteinExistence type="predicted"/>
<comment type="caution">
    <text evidence="1">The sequence shown here is derived from an EMBL/GenBank/DDBJ whole genome shotgun (WGS) entry which is preliminary data.</text>
</comment>
<evidence type="ECO:0000313" key="1">
    <source>
        <dbReference type="EMBL" id="MBP3955047.1"/>
    </source>
</evidence>
<protein>
    <submittedName>
        <fullName evidence="1">DUF4391 domain-containing protein</fullName>
    </submittedName>
</protein>
<keyword evidence="2" id="KW-1185">Reference proteome</keyword>
<name>A0ABS5BNK6_9BACT</name>
<dbReference type="EMBL" id="JAGKQQ010000001">
    <property type="protein sequence ID" value="MBP3955047.1"/>
    <property type="molecule type" value="Genomic_DNA"/>
</dbReference>
<evidence type="ECO:0000313" key="2">
    <source>
        <dbReference type="Proteomes" id="UP000676565"/>
    </source>
</evidence>
<reference evidence="1 2" key="1">
    <citation type="submission" date="2021-04" db="EMBL/GenBank/DDBJ databases">
        <authorList>
            <person name="Ivanova A."/>
        </authorList>
    </citation>
    <scope>NUCLEOTIDE SEQUENCE [LARGE SCALE GENOMIC DNA]</scope>
    <source>
        <strain evidence="1 2">G18</strain>
    </source>
</reference>
<accession>A0ABS5BNK6</accession>
<dbReference type="InterPro" id="IPR025503">
    <property type="entry name" value="DUF4391"/>
</dbReference>
<dbReference type="RefSeq" id="WP_210653148.1">
    <property type="nucleotide sequence ID" value="NZ_JAGKQQ010000001.1"/>
</dbReference>
<dbReference type="Proteomes" id="UP000676565">
    <property type="component" value="Unassembled WGS sequence"/>
</dbReference>